<organism evidence="2 3">
    <name type="scientific">Leptospira ryugenii</name>
    <dbReference type="NCBI Taxonomy" id="1917863"/>
    <lineage>
        <taxon>Bacteria</taxon>
        <taxon>Pseudomonadati</taxon>
        <taxon>Spirochaetota</taxon>
        <taxon>Spirochaetia</taxon>
        <taxon>Leptospirales</taxon>
        <taxon>Leptospiraceae</taxon>
        <taxon>Leptospira</taxon>
    </lineage>
</organism>
<evidence type="ECO:0000256" key="1">
    <source>
        <dbReference type="SAM" id="MobiDB-lite"/>
    </source>
</evidence>
<evidence type="ECO:0008006" key="4">
    <source>
        <dbReference type="Google" id="ProtNLM"/>
    </source>
</evidence>
<gene>
    <name evidence="2" type="ORF">LPTSP4_15990</name>
</gene>
<accession>A0A2P2DZS4</accession>
<name>A0A2P2DZS4_9LEPT</name>
<keyword evidence="3" id="KW-1185">Reference proteome</keyword>
<reference evidence="2 3" key="1">
    <citation type="submission" date="2018-02" db="EMBL/GenBank/DDBJ databases">
        <title>Novel Leptospira species isolated from soil and water in Japan.</title>
        <authorList>
            <person name="Nakao R."/>
            <person name="Masuzawa T."/>
        </authorList>
    </citation>
    <scope>NUCLEOTIDE SEQUENCE [LARGE SCALE GENOMIC DNA]</scope>
    <source>
        <strain evidence="2 3">YH101</strain>
    </source>
</reference>
<sequence>MGIYSQSTKELYEDQETGELYTKPGPNRKKIKEKLVSVEEDNRGGFSRVPKNPILEKLTVVGRLQLRGIGGEADSIYSNGHRDFNAPDVNVRRARIGWIYQGDSWWGSTLAIRLEDLVNRPYLVKETITFKDGAGRDITVTRDVNIRDNRGGLQEAFFWFNIPYSRIQLNFGQFVIPFIREFMMTSANMMVVERSFASSAYPQMDWGGMISINPLKEIDAKYDRYLTIQAGVFNGKGSGLDGIGRQQTLTQTRNNTQPLLISPLYVWRIQYNPFGGLIKDGKDVGWIEGEEIFQKDLKWSLGIAGMQTKESSATNNFNTQTRGYDPFPIFLVQTTPSNGIGLGGTGAGSDGIVVTSSFNNPGLNTITNANRPSLGVVGHTYDSTFTWNGIYLSSAYTVFRGAASRDAKMFHGTIGYNFEIGNFYLMPVFRYETISADFDLNKEINDKERFRSYWIGANLFGDGHLFKAQLFYQILNDRLAYDAIARENYDARNNILYFQLQATFWTGVRNLQVLNSVR</sequence>
<comment type="caution">
    <text evidence="2">The sequence shown here is derived from an EMBL/GenBank/DDBJ whole genome shotgun (WGS) entry which is preliminary data.</text>
</comment>
<dbReference type="AlphaFoldDB" id="A0A2P2DZS4"/>
<evidence type="ECO:0000313" key="2">
    <source>
        <dbReference type="EMBL" id="GBF50076.1"/>
    </source>
</evidence>
<dbReference type="Gene3D" id="2.40.160.10">
    <property type="entry name" value="Porin"/>
    <property type="match status" value="1"/>
</dbReference>
<protein>
    <recommendedName>
        <fullName evidence="4">Porin</fullName>
    </recommendedName>
</protein>
<feature type="region of interest" description="Disordered" evidence="1">
    <location>
        <begin position="1"/>
        <end position="26"/>
    </location>
</feature>
<dbReference type="EMBL" id="BFBB01000003">
    <property type="protein sequence ID" value="GBF50076.1"/>
    <property type="molecule type" value="Genomic_DNA"/>
</dbReference>
<proteinExistence type="predicted"/>
<dbReference type="Proteomes" id="UP000245133">
    <property type="component" value="Unassembled WGS sequence"/>
</dbReference>
<dbReference type="InterPro" id="IPR023614">
    <property type="entry name" value="Porin_dom_sf"/>
</dbReference>
<evidence type="ECO:0000313" key="3">
    <source>
        <dbReference type="Proteomes" id="UP000245133"/>
    </source>
</evidence>